<dbReference type="EMBL" id="AP023359">
    <property type="protein sequence ID" value="BCJ68576.1"/>
    <property type="molecule type" value="Genomic_DNA"/>
</dbReference>
<proteinExistence type="predicted"/>
<keyword evidence="1 2" id="KW-0732">Signal</keyword>
<dbReference type="Gene3D" id="2.70.70.10">
    <property type="entry name" value="Glucose Permease (Domain IIA)"/>
    <property type="match status" value="1"/>
</dbReference>
<dbReference type="PANTHER" id="PTHR21666:SF289">
    <property type="entry name" value="L-ALA--D-GLU ENDOPEPTIDASE"/>
    <property type="match status" value="1"/>
</dbReference>
<evidence type="ECO:0000256" key="1">
    <source>
        <dbReference type="ARBA" id="ARBA00022729"/>
    </source>
</evidence>
<gene>
    <name evidence="4" type="ORF">Prubr_55970</name>
</gene>
<dbReference type="Pfam" id="PF01551">
    <property type="entry name" value="Peptidase_M23"/>
    <property type="match status" value="1"/>
</dbReference>
<dbReference type="PANTHER" id="PTHR21666">
    <property type="entry name" value="PEPTIDASE-RELATED"/>
    <property type="match status" value="1"/>
</dbReference>
<accession>A0A810N5A4</accession>
<dbReference type="InterPro" id="IPR011055">
    <property type="entry name" value="Dup_hybrid_motif"/>
</dbReference>
<sequence>MASKPVRLLTSAFLALATAAAATFATVGATAVVATPAHAAGPRPHFQLPFPCGETWRLATYYGHDDYDVDMTFTGGGSSGRPILAAYGGTVTFAGWGSSAGWYVVIDHGGGWQTRYMHMIERPPVAVGQWVATGQQIGRVGSTGNSTGPHLHYEQIRDGVRSEAWFNGVPSGITSDGSPHTGPLYVAGPVSAPRNVTSNNCGTTPRQAWEAASNAGWRALPVGGSGGPVTGSATAAITLGGTKLLYTVNNGNVYEAASNAGWRNLWTGISGVSGNALAAITVDGVKYVYTVAGGNVYEASSANGWRNLWTGISGVSDNALAAINVNGVKYLYTVVGGVVHEASSANGWRNLNSGIGGVSASALAALNVGGVKHVYTVVGGMVHEAASNNGWRNLNSGIGGVSGSALAALNVGGVKHVYTVVGGAVHEAASNNGWRNLNSGVGGSAVSAITLDGVKILYTV</sequence>
<keyword evidence="5" id="KW-1185">Reference proteome</keyword>
<organism evidence="4 5">
    <name type="scientific">Polymorphospora rubra</name>
    <dbReference type="NCBI Taxonomy" id="338584"/>
    <lineage>
        <taxon>Bacteria</taxon>
        <taxon>Bacillati</taxon>
        <taxon>Actinomycetota</taxon>
        <taxon>Actinomycetes</taxon>
        <taxon>Micromonosporales</taxon>
        <taxon>Micromonosporaceae</taxon>
        <taxon>Polymorphospora</taxon>
    </lineage>
</organism>
<dbReference type="SUPFAM" id="SSF51261">
    <property type="entry name" value="Duplicated hybrid motif"/>
    <property type="match status" value="1"/>
</dbReference>
<dbReference type="CDD" id="cd12797">
    <property type="entry name" value="M23_peptidase"/>
    <property type="match status" value="1"/>
</dbReference>
<dbReference type="RefSeq" id="WP_212817792.1">
    <property type="nucleotide sequence ID" value="NZ_AP023359.1"/>
</dbReference>
<feature type="domain" description="M23ase beta-sheet core" evidence="3">
    <location>
        <begin position="78"/>
        <end position="159"/>
    </location>
</feature>
<dbReference type="AlphaFoldDB" id="A0A810N5A4"/>
<evidence type="ECO:0000256" key="2">
    <source>
        <dbReference type="SAM" id="SignalP"/>
    </source>
</evidence>
<protein>
    <recommendedName>
        <fullName evidence="3">M23ase beta-sheet core domain-containing protein</fullName>
    </recommendedName>
</protein>
<dbReference type="KEGG" id="pry:Prubr_55970"/>
<evidence type="ECO:0000313" key="5">
    <source>
        <dbReference type="Proteomes" id="UP000680866"/>
    </source>
</evidence>
<evidence type="ECO:0000259" key="3">
    <source>
        <dbReference type="Pfam" id="PF01551"/>
    </source>
</evidence>
<dbReference type="Proteomes" id="UP000680866">
    <property type="component" value="Chromosome"/>
</dbReference>
<dbReference type="InterPro" id="IPR050570">
    <property type="entry name" value="Cell_wall_metabolism_enzyme"/>
</dbReference>
<dbReference type="InterPro" id="IPR016047">
    <property type="entry name" value="M23ase_b-sheet_dom"/>
</dbReference>
<evidence type="ECO:0000313" key="4">
    <source>
        <dbReference type="EMBL" id="BCJ68576.1"/>
    </source>
</evidence>
<feature type="chain" id="PRO_5032683680" description="M23ase beta-sheet core domain-containing protein" evidence="2">
    <location>
        <begin position="40"/>
        <end position="460"/>
    </location>
</feature>
<reference evidence="4" key="1">
    <citation type="submission" date="2020-08" db="EMBL/GenBank/DDBJ databases">
        <title>Whole genome shotgun sequence of Polymorphospora rubra NBRC 101157.</title>
        <authorList>
            <person name="Komaki H."/>
            <person name="Tamura T."/>
        </authorList>
    </citation>
    <scope>NUCLEOTIDE SEQUENCE</scope>
    <source>
        <strain evidence="4">NBRC 101157</strain>
    </source>
</reference>
<feature type="signal peptide" evidence="2">
    <location>
        <begin position="1"/>
        <end position="39"/>
    </location>
</feature>
<dbReference type="GO" id="GO:0004222">
    <property type="term" value="F:metalloendopeptidase activity"/>
    <property type="evidence" value="ECO:0007669"/>
    <property type="project" value="TreeGrafter"/>
</dbReference>
<name>A0A810N5A4_9ACTN</name>